<feature type="compositionally biased region" description="Basic and acidic residues" evidence="8">
    <location>
        <begin position="313"/>
        <end position="322"/>
    </location>
</feature>
<dbReference type="RefSeq" id="XP_006815761.1">
    <property type="nucleotide sequence ID" value="XM_006815698.1"/>
</dbReference>
<protein>
    <submittedName>
        <fullName evidence="12">Sodium/potassium/calcium exchanger 3-like</fullName>
    </submittedName>
</protein>
<evidence type="ECO:0000259" key="10">
    <source>
        <dbReference type="Pfam" id="PF01699"/>
    </source>
</evidence>
<feature type="transmembrane region" description="Helical" evidence="9">
    <location>
        <begin position="112"/>
        <end position="134"/>
    </location>
</feature>
<feature type="transmembrane region" description="Helical" evidence="9">
    <location>
        <begin position="623"/>
        <end position="641"/>
    </location>
</feature>
<dbReference type="Proteomes" id="UP000694865">
    <property type="component" value="Unplaced"/>
</dbReference>
<dbReference type="GeneID" id="102803185"/>
<keyword evidence="4" id="KW-0813">Transport</keyword>
<feature type="transmembrane region" description="Helical" evidence="9">
    <location>
        <begin position="475"/>
        <end position="497"/>
    </location>
</feature>
<proteinExistence type="inferred from homology"/>
<evidence type="ECO:0000313" key="11">
    <source>
        <dbReference type="Proteomes" id="UP000694865"/>
    </source>
</evidence>
<dbReference type="InterPro" id="IPR004837">
    <property type="entry name" value="NaCa_Exmemb"/>
</dbReference>
<evidence type="ECO:0000256" key="6">
    <source>
        <dbReference type="ARBA" id="ARBA00022989"/>
    </source>
</evidence>
<sequence length="651" mass="72574">MRFGRVRPRPRFGNGERQKEYREKKRYLANVIRVSLIAGCVVSVIAWSSLSARNFDEGGSYADSHFSSRSLLQSTDAGTTSFSNVSTESPPSSSSSSHVSWESCDYESAHYAYLWVILYLIIVLIIFVALAIICDDFFVPSLEVISEKLELSEDVAGATFMAAGSSAPELFTSVAGVVQETDLGIGTIVGSAVFNILIIIALSAALAGQILHLDWRPLMRDSLFYGISICCFITFSWDAHFELWESIVLLVLYVLYIVIMKFNHHFMNLMDKCACECCSRQVVPIDAETGVEGETDTTNLPDEETPVKRFDNENNIANDKDSLPPLKKDRRMSTMSTGSTSEKHIFHHVKHGELSGKIANKRPSIAIQPSALELNNLVKEAESATARNNIPEEVEKDSQEATVQAEEEEVQLVVCPCLPALNMNYPDKELARQSGCCGWFKYFFKWILFIVSFPFVCLFTWTIPNCGKPHLKKWFLLSFTISVVWIMVLSFVMVTIVQKTGCLLNINAYAMGLVIVAMGTSIPDALSSILVARDGYGDMAVSNAIGSNVFDINLGLGLPFVIRIAIDKGKSIYLFKNDEGLTTAYENGDMLMTPHSKFGFILLLILVITQITFIAVRFRLNKYIGIVFVSMYVLFLVYAFIQEFLCDGYKC</sequence>
<keyword evidence="6 9" id="KW-1133">Transmembrane helix</keyword>
<evidence type="ECO:0000256" key="2">
    <source>
        <dbReference type="ARBA" id="ARBA00005364"/>
    </source>
</evidence>
<dbReference type="Gene3D" id="1.20.1420.30">
    <property type="entry name" value="NCX, central ion-binding region"/>
    <property type="match status" value="2"/>
</dbReference>
<name>A0ABM0M6X0_SACKO</name>
<comment type="subcellular location">
    <subcellularLocation>
        <location evidence="1">Membrane</location>
        <topology evidence="1">Multi-pass membrane protein</topology>
    </subcellularLocation>
</comment>
<keyword evidence="3" id="KW-0050">Antiport</keyword>
<evidence type="ECO:0000256" key="1">
    <source>
        <dbReference type="ARBA" id="ARBA00004141"/>
    </source>
</evidence>
<comment type="similarity">
    <text evidence="2">Belongs to the Ca(2+):cation antiporter (CaCA) (TC 2.A.19) family. SLC24A subfamily.</text>
</comment>
<feature type="transmembrane region" description="Helical" evidence="9">
    <location>
        <begin position="509"/>
        <end position="532"/>
    </location>
</feature>
<organism evidence="11 12">
    <name type="scientific">Saccoglossus kowalevskii</name>
    <name type="common">Acorn worm</name>
    <dbReference type="NCBI Taxonomy" id="10224"/>
    <lineage>
        <taxon>Eukaryota</taxon>
        <taxon>Metazoa</taxon>
        <taxon>Hemichordata</taxon>
        <taxon>Enteropneusta</taxon>
        <taxon>Harrimaniidae</taxon>
        <taxon>Saccoglossus</taxon>
    </lineage>
</organism>
<feature type="transmembrane region" description="Helical" evidence="9">
    <location>
        <begin position="243"/>
        <end position="262"/>
    </location>
</feature>
<evidence type="ECO:0000256" key="4">
    <source>
        <dbReference type="ARBA" id="ARBA00022568"/>
    </source>
</evidence>
<accession>A0ABM0M6X0</accession>
<keyword evidence="4" id="KW-0406">Ion transport</keyword>
<evidence type="ECO:0000256" key="7">
    <source>
        <dbReference type="ARBA" id="ARBA00023136"/>
    </source>
</evidence>
<dbReference type="PANTHER" id="PTHR10846">
    <property type="entry name" value="SODIUM/POTASSIUM/CALCIUM EXCHANGER"/>
    <property type="match status" value="1"/>
</dbReference>
<evidence type="ECO:0000256" key="9">
    <source>
        <dbReference type="SAM" id="Phobius"/>
    </source>
</evidence>
<dbReference type="InterPro" id="IPR044880">
    <property type="entry name" value="NCX_ion-bd_dom_sf"/>
</dbReference>
<feature type="transmembrane region" description="Helical" evidence="9">
    <location>
        <begin position="442"/>
        <end position="463"/>
    </location>
</feature>
<keyword evidence="5 9" id="KW-0812">Transmembrane</keyword>
<dbReference type="InterPro" id="IPR004481">
    <property type="entry name" value="K/Na/Ca-exchanger"/>
</dbReference>
<dbReference type="Pfam" id="PF01699">
    <property type="entry name" value="Na_Ca_ex"/>
    <property type="match status" value="2"/>
</dbReference>
<keyword evidence="4" id="KW-0109">Calcium transport</keyword>
<evidence type="ECO:0000313" key="12">
    <source>
        <dbReference type="RefSeq" id="XP_006815761.1"/>
    </source>
</evidence>
<evidence type="ECO:0000256" key="5">
    <source>
        <dbReference type="ARBA" id="ARBA00022692"/>
    </source>
</evidence>
<feature type="transmembrane region" description="Helical" evidence="9">
    <location>
        <begin position="183"/>
        <end position="206"/>
    </location>
</feature>
<dbReference type="NCBIfam" id="TIGR00367">
    <property type="entry name" value="calcium/sodium antiporter"/>
    <property type="match status" value="1"/>
</dbReference>
<keyword evidence="7 9" id="KW-0472">Membrane</keyword>
<feature type="transmembrane region" description="Helical" evidence="9">
    <location>
        <begin position="27"/>
        <end position="47"/>
    </location>
</feature>
<evidence type="ECO:0000256" key="3">
    <source>
        <dbReference type="ARBA" id="ARBA00022449"/>
    </source>
</evidence>
<evidence type="ECO:0000256" key="8">
    <source>
        <dbReference type="SAM" id="MobiDB-lite"/>
    </source>
</evidence>
<feature type="region of interest" description="Disordered" evidence="8">
    <location>
        <begin position="313"/>
        <end position="341"/>
    </location>
</feature>
<reference evidence="12" key="1">
    <citation type="submission" date="2025-08" db="UniProtKB">
        <authorList>
            <consortium name="RefSeq"/>
        </authorList>
    </citation>
    <scope>IDENTIFICATION</scope>
    <source>
        <tissue evidence="12">Testes</tissue>
    </source>
</reference>
<keyword evidence="11" id="KW-1185">Reference proteome</keyword>
<keyword evidence="4" id="KW-0106">Calcium</keyword>
<feature type="domain" description="Sodium/calcium exchanger membrane region" evidence="10">
    <location>
        <begin position="475"/>
        <end position="640"/>
    </location>
</feature>
<feature type="domain" description="Sodium/calcium exchanger membrane region" evidence="10">
    <location>
        <begin position="120"/>
        <end position="260"/>
    </location>
</feature>
<gene>
    <name evidence="12" type="primary">LOC102803185</name>
</gene>
<dbReference type="PANTHER" id="PTHR10846:SF8">
    <property type="entry name" value="INNER MEMBRANE PROTEIN YRBG"/>
    <property type="match status" value="1"/>
</dbReference>
<feature type="transmembrane region" description="Helical" evidence="9">
    <location>
        <begin position="598"/>
        <end position="616"/>
    </location>
</feature>